<feature type="binding site" evidence="8">
    <location>
        <position position="69"/>
    </location>
    <ligand>
        <name>Zn(2+)</name>
        <dbReference type="ChEBI" id="CHEBI:29105"/>
        <label>2</label>
    </ligand>
</feature>
<dbReference type="InterPro" id="IPR034014">
    <property type="entry name" value="Zn_ribbon_RPC11_C"/>
</dbReference>
<dbReference type="EMBL" id="MIGC01001014">
    <property type="protein sequence ID" value="PHJ23765.1"/>
    <property type="molecule type" value="Genomic_DNA"/>
</dbReference>
<dbReference type="PIRSF" id="PIRSF005586">
    <property type="entry name" value="RNApol_RpoM"/>
    <property type="match status" value="1"/>
</dbReference>
<protein>
    <recommendedName>
        <fullName evidence="7">DNA-directed RNA polymerase subunit</fullName>
    </recommendedName>
</protein>
<evidence type="ECO:0000256" key="10">
    <source>
        <dbReference type="RuleBase" id="RU003474"/>
    </source>
</evidence>
<dbReference type="GO" id="GO:0003899">
    <property type="term" value="F:DNA-directed RNA polymerase activity"/>
    <property type="evidence" value="ECO:0007669"/>
    <property type="project" value="InterPro"/>
</dbReference>
<evidence type="ECO:0000256" key="6">
    <source>
        <dbReference type="ARBA" id="ARBA00023242"/>
    </source>
</evidence>
<dbReference type="Pfam" id="PF02150">
    <property type="entry name" value="Zn_ribbon_RPB9"/>
    <property type="match status" value="1"/>
</dbReference>
<sequence length="107" mass="12601">MALFCPSCHNMLLVRQEMTSMQFHCRTCPYIYSIREKLTRKMFLNPKKADEPLNEEENMNLGAKAPASCPNCSNTEAFYYEIQIRSSDEPMTTFYCCTACKFRWREN</sequence>
<dbReference type="SUPFAM" id="SSF57783">
    <property type="entry name" value="Zinc beta-ribbon"/>
    <property type="match status" value="2"/>
</dbReference>
<feature type="binding site" evidence="8">
    <location>
        <position position="5"/>
    </location>
    <ligand>
        <name>Zn(2+)</name>
        <dbReference type="ChEBI" id="CHEBI:29105"/>
        <label>1</label>
    </ligand>
</feature>
<dbReference type="Proteomes" id="UP000221165">
    <property type="component" value="Unassembled WGS sequence"/>
</dbReference>
<gene>
    <name evidence="12" type="ORF">CSUI_002380</name>
</gene>
<feature type="binding site" evidence="8">
    <location>
        <position position="25"/>
    </location>
    <ligand>
        <name>Zn(2+)</name>
        <dbReference type="ChEBI" id="CHEBI:29105"/>
        <label>1</label>
    </ligand>
</feature>
<organism evidence="12 13">
    <name type="scientific">Cystoisospora suis</name>
    <dbReference type="NCBI Taxonomy" id="483139"/>
    <lineage>
        <taxon>Eukaryota</taxon>
        <taxon>Sar</taxon>
        <taxon>Alveolata</taxon>
        <taxon>Apicomplexa</taxon>
        <taxon>Conoidasida</taxon>
        <taxon>Coccidia</taxon>
        <taxon>Eucoccidiorida</taxon>
        <taxon>Eimeriorina</taxon>
        <taxon>Sarcocystidae</taxon>
        <taxon>Cystoisospora</taxon>
    </lineage>
</organism>
<feature type="binding site" evidence="8">
    <location>
        <position position="72"/>
    </location>
    <ligand>
        <name>Zn(2+)</name>
        <dbReference type="ChEBI" id="CHEBI:29105"/>
        <label>2</label>
    </ligand>
</feature>
<dbReference type="PROSITE" id="PS00466">
    <property type="entry name" value="ZF_TFIIS_1"/>
    <property type="match status" value="1"/>
</dbReference>
<dbReference type="OrthoDB" id="282152at2759"/>
<evidence type="ECO:0000313" key="13">
    <source>
        <dbReference type="Proteomes" id="UP000221165"/>
    </source>
</evidence>
<dbReference type="PANTHER" id="PTHR11239">
    <property type="entry name" value="DNA-DIRECTED RNA POLYMERASE"/>
    <property type="match status" value="1"/>
</dbReference>
<proteinExistence type="inferred from homology"/>
<keyword evidence="4 9" id="KW-0863">Zinc-finger</keyword>
<dbReference type="GeneID" id="94425793"/>
<dbReference type="PROSITE" id="PS51133">
    <property type="entry name" value="ZF_TFIIS_2"/>
    <property type="match status" value="1"/>
</dbReference>
<comment type="function">
    <text evidence="7">DNA-dependent RNA polymerase catalyzes the transcription of DNA into RNA using the four ribonucleoside triphosphates as substrates.</text>
</comment>
<dbReference type="Pfam" id="PF01096">
    <property type="entry name" value="Zn_ribbon_TFIIS"/>
    <property type="match status" value="1"/>
</dbReference>
<dbReference type="VEuPathDB" id="ToxoDB:CSUI_002380"/>
<keyword evidence="5 8" id="KW-0862">Zinc</keyword>
<evidence type="ECO:0000313" key="12">
    <source>
        <dbReference type="EMBL" id="PHJ23765.1"/>
    </source>
</evidence>
<reference evidence="12 13" key="1">
    <citation type="journal article" date="2017" name="Int. J. Parasitol.">
        <title>The genome of the protozoan parasite Cystoisospora suis and a reverse vaccinology approach to identify vaccine candidates.</title>
        <authorList>
            <person name="Palmieri N."/>
            <person name="Shrestha A."/>
            <person name="Ruttkowski B."/>
            <person name="Beck T."/>
            <person name="Vogl C."/>
            <person name="Tomley F."/>
            <person name="Blake D.P."/>
            <person name="Joachim A."/>
        </authorList>
    </citation>
    <scope>NUCLEOTIDE SEQUENCE [LARGE SCALE GENOMIC DNA]</scope>
    <source>
        <strain evidence="12 13">Wien I</strain>
    </source>
</reference>
<feature type="binding site" evidence="8">
    <location>
        <position position="97"/>
    </location>
    <ligand>
        <name>Zn(2+)</name>
        <dbReference type="ChEBI" id="CHEBI:29105"/>
        <label>2</label>
    </ligand>
</feature>
<dbReference type="RefSeq" id="XP_067925439.1">
    <property type="nucleotide sequence ID" value="XM_068062582.1"/>
</dbReference>
<dbReference type="PANTHER" id="PTHR11239:SF12">
    <property type="entry name" value="DNA-DIRECTED RNA POLYMERASE III SUBUNIT RPC10"/>
    <property type="match status" value="1"/>
</dbReference>
<evidence type="ECO:0000256" key="8">
    <source>
        <dbReference type="PIRSR" id="PIRSR005586-1"/>
    </source>
</evidence>
<evidence type="ECO:0000256" key="3">
    <source>
        <dbReference type="ARBA" id="ARBA00022723"/>
    </source>
</evidence>
<comment type="subcellular location">
    <subcellularLocation>
        <location evidence="1 7">Nucleus</location>
    </subcellularLocation>
</comment>
<evidence type="ECO:0000256" key="1">
    <source>
        <dbReference type="ARBA" id="ARBA00004123"/>
    </source>
</evidence>
<dbReference type="SMART" id="SM00661">
    <property type="entry name" value="RPOL9"/>
    <property type="match status" value="1"/>
</dbReference>
<keyword evidence="13" id="KW-1185">Reference proteome</keyword>
<dbReference type="Gene3D" id="2.20.25.10">
    <property type="match status" value="1"/>
</dbReference>
<evidence type="ECO:0000256" key="5">
    <source>
        <dbReference type="ARBA" id="ARBA00022833"/>
    </source>
</evidence>
<feature type="binding site" evidence="8">
    <location>
        <position position="8"/>
    </location>
    <ligand>
        <name>Zn(2+)</name>
        <dbReference type="ChEBI" id="CHEBI:29105"/>
        <label>1</label>
    </ligand>
</feature>
<comment type="similarity">
    <text evidence="7 10">Belongs to the archaeal rpoM/eukaryotic RPA12/RPB9/RPC11 RNA polymerase family.</text>
</comment>
<evidence type="ECO:0000256" key="4">
    <source>
        <dbReference type="ARBA" id="ARBA00022771"/>
    </source>
</evidence>
<keyword evidence="6 7" id="KW-0539">Nucleus</keyword>
<feature type="binding site" evidence="8">
    <location>
        <position position="28"/>
    </location>
    <ligand>
        <name>Zn(2+)</name>
        <dbReference type="ChEBI" id="CHEBI:29105"/>
        <label>1</label>
    </ligand>
</feature>
<dbReference type="GO" id="GO:0008270">
    <property type="term" value="F:zinc ion binding"/>
    <property type="evidence" value="ECO:0007669"/>
    <property type="project" value="UniProtKB-KW"/>
</dbReference>
<dbReference type="CDD" id="cd10509">
    <property type="entry name" value="Zn-ribbon_RPC11"/>
    <property type="match status" value="1"/>
</dbReference>
<dbReference type="GO" id="GO:0006386">
    <property type="term" value="P:termination of RNA polymerase III transcription"/>
    <property type="evidence" value="ECO:0007669"/>
    <property type="project" value="TreeGrafter"/>
</dbReference>
<feature type="zinc finger region" description="C4-type" evidence="9">
    <location>
        <begin position="5"/>
        <end position="28"/>
    </location>
</feature>
<keyword evidence="2 7" id="KW-0240">DNA-directed RNA polymerase</keyword>
<evidence type="ECO:0000256" key="9">
    <source>
        <dbReference type="PIRSR" id="PIRSR005586-2"/>
    </source>
</evidence>
<keyword evidence="3 8" id="KW-0479">Metal-binding</keyword>
<dbReference type="InterPro" id="IPR012164">
    <property type="entry name" value="Rpa12/Rpb9/Rpc10/TFS"/>
</dbReference>
<comment type="caution">
    <text evidence="12">The sequence shown here is derived from an EMBL/GenBank/DDBJ whole genome shotgun (WGS) entry which is preliminary data.</text>
</comment>
<evidence type="ECO:0000256" key="2">
    <source>
        <dbReference type="ARBA" id="ARBA00022478"/>
    </source>
</evidence>
<dbReference type="SMART" id="SM00440">
    <property type="entry name" value="ZnF_C2C2"/>
    <property type="match status" value="1"/>
</dbReference>
<accession>A0A2C6L913</accession>
<keyword evidence="7 10" id="KW-0804">Transcription</keyword>
<dbReference type="AlphaFoldDB" id="A0A2C6L913"/>
<dbReference type="GO" id="GO:0005666">
    <property type="term" value="C:RNA polymerase III complex"/>
    <property type="evidence" value="ECO:0007669"/>
    <property type="project" value="TreeGrafter"/>
</dbReference>
<evidence type="ECO:0000256" key="7">
    <source>
        <dbReference type="PIRNR" id="PIRNR005586"/>
    </source>
</evidence>
<feature type="domain" description="TFIIS-type" evidence="11">
    <location>
        <begin position="65"/>
        <end position="105"/>
    </location>
</feature>
<evidence type="ECO:0000259" key="11">
    <source>
        <dbReference type="PROSITE" id="PS51133"/>
    </source>
</evidence>
<feature type="binding site" evidence="8">
    <location>
        <position position="100"/>
    </location>
    <ligand>
        <name>Zn(2+)</name>
        <dbReference type="ChEBI" id="CHEBI:29105"/>
        <label>2</label>
    </ligand>
</feature>
<dbReference type="InterPro" id="IPR001529">
    <property type="entry name" value="Zn_ribbon_RPB9"/>
</dbReference>
<dbReference type="InterPro" id="IPR001222">
    <property type="entry name" value="Znf_TFIIS"/>
</dbReference>
<dbReference type="GO" id="GO:0003676">
    <property type="term" value="F:nucleic acid binding"/>
    <property type="evidence" value="ECO:0007669"/>
    <property type="project" value="InterPro"/>
</dbReference>
<name>A0A2C6L913_9APIC</name>